<evidence type="ECO:0008006" key="3">
    <source>
        <dbReference type="Google" id="ProtNLM"/>
    </source>
</evidence>
<keyword evidence="1" id="KW-0732">Signal</keyword>
<protein>
    <recommendedName>
        <fullName evidence="3">Lipoprotein</fullName>
    </recommendedName>
</protein>
<feature type="chain" id="PRO_5044232705" description="Lipoprotein" evidence="1">
    <location>
        <begin position="24"/>
        <end position="343"/>
    </location>
</feature>
<sequence length="343" mass="39555">MKRNFLKTAAFLLMGLAATMAFTACSNDPETPQDERKNKLHEDPAKMEIQLVECHLHVDWNDIQEVGGPHQNTESDKTKFMKKIQTITYQNVAGKGWQLAEGSQKKFYVMKNGDYYQDPKEKQHYRPAPVYLLFIKYYNTAGKIINHEFMTEDQARIHQHFFTPVNVKSFVDGKPETDNADKSELIDYLYTDTTPWDGTKKDKTAEITGKQNPVGFKGVIRFLKNDKEFDLKIRLYHGFKGKTDPKTNQFCPFNKPSSSLIQSGEWDVNIDVPFVVYMDRDEMLVDINEGDDLSKLKEADLDEDSNSTLHRIMKAYGISWAEALQDYYYYTFTAGHSSGGIWL</sequence>
<feature type="signal peptide" evidence="1">
    <location>
        <begin position="1"/>
        <end position="23"/>
    </location>
</feature>
<dbReference type="EMBL" id="AP035787">
    <property type="protein sequence ID" value="BFO75113.1"/>
    <property type="molecule type" value="Genomic_DNA"/>
</dbReference>
<proteinExistence type="predicted"/>
<gene>
    <name evidence="2" type="ORF">GTC17259_01630</name>
</gene>
<reference evidence="2" key="1">
    <citation type="submission" date="2024-07" db="EMBL/GenBank/DDBJ databases">
        <title>Complete genome sequence of Prevotella sp. YM-2024 GTC17259.</title>
        <authorList>
            <person name="Hayashi M."/>
            <person name="Muto Y."/>
            <person name="Tanaka K."/>
            <person name="Niwa H."/>
        </authorList>
    </citation>
    <scope>NUCLEOTIDE SEQUENCE</scope>
    <source>
        <strain evidence="2">GTC17259</strain>
    </source>
</reference>
<accession>A0AB33J471</accession>
<dbReference type="AlphaFoldDB" id="A0AB33J471"/>
<evidence type="ECO:0000313" key="2">
    <source>
        <dbReference type="EMBL" id="BFO75113.1"/>
    </source>
</evidence>
<dbReference type="PROSITE" id="PS51257">
    <property type="entry name" value="PROKAR_LIPOPROTEIN"/>
    <property type="match status" value="1"/>
</dbReference>
<evidence type="ECO:0000256" key="1">
    <source>
        <dbReference type="SAM" id="SignalP"/>
    </source>
</evidence>
<organism evidence="2">
    <name type="scientific">Prevotella sp. GTC17259</name>
    <dbReference type="NCBI Taxonomy" id="3236795"/>
    <lineage>
        <taxon>Bacteria</taxon>
        <taxon>Pseudomonadati</taxon>
        <taxon>Bacteroidota</taxon>
        <taxon>Bacteroidia</taxon>
        <taxon>Bacteroidales</taxon>
        <taxon>Prevotellaceae</taxon>
        <taxon>Prevotella</taxon>
    </lineage>
</organism>
<name>A0AB33J471_9BACT</name>